<feature type="transmembrane region" description="Helical" evidence="6">
    <location>
        <begin position="384"/>
        <end position="403"/>
    </location>
</feature>
<dbReference type="InterPro" id="IPR051327">
    <property type="entry name" value="MATE_MepA_subfamily"/>
</dbReference>
<evidence type="ECO:0000256" key="3">
    <source>
        <dbReference type="ARBA" id="ARBA00022692"/>
    </source>
</evidence>
<dbReference type="GO" id="GO:0042910">
    <property type="term" value="F:xenobiotic transmembrane transporter activity"/>
    <property type="evidence" value="ECO:0007669"/>
    <property type="project" value="InterPro"/>
</dbReference>
<dbReference type="KEGG" id="lsw:GTO87_08185"/>
<proteinExistence type="predicted"/>
<feature type="transmembrane region" description="Helical" evidence="6">
    <location>
        <begin position="185"/>
        <end position="207"/>
    </location>
</feature>
<feature type="transmembrane region" description="Helical" evidence="6">
    <location>
        <begin position="227"/>
        <end position="250"/>
    </location>
</feature>
<keyword evidence="3 6" id="KW-0812">Transmembrane</keyword>
<feature type="transmembrane region" description="Helical" evidence="6">
    <location>
        <begin position="21"/>
        <end position="46"/>
    </location>
</feature>
<evidence type="ECO:0000256" key="6">
    <source>
        <dbReference type="SAM" id="Phobius"/>
    </source>
</evidence>
<gene>
    <name evidence="7" type="ORF">GTO87_08185</name>
</gene>
<dbReference type="InterPro" id="IPR002528">
    <property type="entry name" value="MATE_fam"/>
</dbReference>
<feature type="transmembrane region" description="Helical" evidence="6">
    <location>
        <begin position="308"/>
        <end position="331"/>
    </location>
</feature>
<feature type="transmembrane region" description="Helical" evidence="6">
    <location>
        <begin position="156"/>
        <end position="179"/>
    </location>
</feature>
<dbReference type="Proteomes" id="UP000510886">
    <property type="component" value="Chromosome"/>
</dbReference>
<evidence type="ECO:0000256" key="5">
    <source>
        <dbReference type="ARBA" id="ARBA00023136"/>
    </source>
</evidence>
<evidence type="ECO:0000256" key="1">
    <source>
        <dbReference type="ARBA" id="ARBA00004651"/>
    </source>
</evidence>
<evidence type="ECO:0000256" key="4">
    <source>
        <dbReference type="ARBA" id="ARBA00022989"/>
    </source>
</evidence>
<feature type="transmembrane region" description="Helical" evidence="6">
    <location>
        <begin position="409"/>
        <end position="427"/>
    </location>
</feature>
<feature type="transmembrane region" description="Helical" evidence="6">
    <location>
        <begin position="351"/>
        <end position="372"/>
    </location>
</feature>
<name>A0A7H9EM33_9LACO</name>
<keyword evidence="4 6" id="KW-1133">Transmembrane helix</keyword>
<feature type="transmembrane region" description="Helical" evidence="6">
    <location>
        <begin position="52"/>
        <end position="73"/>
    </location>
</feature>
<dbReference type="RefSeq" id="WP_180848737.1">
    <property type="nucleotide sequence ID" value="NZ_CP047418.1"/>
</dbReference>
<organism evidence="7 8">
    <name type="scientific">Ligilactobacillus saerimneri</name>
    <dbReference type="NCBI Taxonomy" id="228229"/>
    <lineage>
        <taxon>Bacteria</taxon>
        <taxon>Bacillati</taxon>
        <taxon>Bacillota</taxon>
        <taxon>Bacilli</taxon>
        <taxon>Lactobacillales</taxon>
        <taxon>Lactobacillaceae</taxon>
        <taxon>Ligilactobacillus</taxon>
    </lineage>
</organism>
<feature type="transmembrane region" description="Helical" evidence="6">
    <location>
        <begin position="131"/>
        <end position="149"/>
    </location>
</feature>
<keyword evidence="5 6" id="KW-0472">Membrane</keyword>
<evidence type="ECO:0000313" key="7">
    <source>
        <dbReference type="EMBL" id="QLL78561.1"/>
    </source>
</evidence>
<accession>A0A7H9EM33</accession>
<keyword evidence="2" id="KW-1003">Cell membrane</keyword>
<comment type="subcellular location">
    <subcellularLocation>
        <location evidence="1">Cell membrane</location>
        <topology evidence="1">Multi-pass membrane protein</topology>
    </subcellularLocation>
</comment>
<reference evidence="7 8" key="1">
    <citation type="submission" date="2020-01" db="EMBL/GenBank/DDBJ databases">
        <title>Complete and circular genome sequences of six lactobacillus isolates from horses.</title>
        <authorList>
            <person name="Hassan H.M."/>
        </authorList>
    </citation>
    <scope>NUCLEOTIDE SEQUENCE [LARGE SCALE GENOMIC DNA]</scope>
    <source>
        <strain evidence="7 8">1A</strain>
    </source>
</reference>
<dbReference type="GO" id="GO:0005886">
    <property type="term" value="C:plasma membrane"/>
    <property type="evidence" value="ECO:0007669"/>
    <property type="project" value="UniProtKB-SubCell"/>
</dbReference>
<dbReference type="Pfam" id="PF01554">
    <property type="entry name" value="MatE"/>
    <property type="match status" value="2"/>
</dbReference>
<dbReference type="PANTHER" id="PTHR43823:SF3">
    <property type="entry name" value="MULTIDRUG EXPORT PROTEIN MEPA"/>
    <property type="match status" value="1"/>
</dbReference>
<evidence type="ECO:0000256" key="2">
    <source>
        <dbReference type="ARBA" id="ARBA00022475"/>
    </source>
</evidence>
<feature type="transmembrane region" description="Helical" evidence="6">
    <location>
        <begin position="262"/>
        <end position="287"/>
    </location>
</feature>
<sequence length="447" mass="48972">MEKLEKRQLVRDVSRGALGSVGLSIYILADSFFVARSLGVLGVSVMSLTMPLFNLMEGLGLLLGMGGATLFIIDKIQEPSNSKKVFPQIFRIGLILGLFFMVLGLTCPRQIAQLLGANQAVLAMTTEYTRIILLGGPVFVLNNFFLSFVRNDRDTFLAMVAMLVSSIWNVIADWLFILVFKWGMLGAGLATTSAPLISILIMSVHWFNGKSSLSFKPAGFRLSNIRYTLELGLPSFLMEMSNGFTIFIFNKVILAVSDEYAVAAYGVITNVLLVALALFTGTAQGIQPFVSKEFAQRQFKRAFQALHLAIRVALGIGLVIYVGAVVFRGPIVAAFNEQGNPVVASLATKGMGILLISLFFSAINNQLIIFLASCDATKQSISLVLFRGYLLVFPILLPLAFFFKMSGVWVGLPLIEIISLVVGLSLIKRLRQVIKNKYNGQKGRLKQ</sequence>
<protein>
    <submittedName>
        <fullName evidence="7">MATE family efflux transporter</fullName>
    </submittedName>
</protein>
<evidence type="ECO:0000313" key="8">
    <source>
        <dbReference type="Proteomes" id="UP000510886"/>
    </source>
</evidence>
<dbReference type="AlphaFoldDB" id="A0A7H9EM33"/>
<feature type="transmembrane region" description="Helical" evidence="6">
    <location>
        <begin position="85"/>
        <end position="111"/>
    </location>
</feature>
<dbReference type="PANTHER" id="PTHR43823">
    <property type="entry name" value="SPORULATION PROTEIN YKVU"/>
    <property type="match status" value="1"/>
</dbReference>
<dbReference type="GO" id="GO:0015297">
    <property type="term" value="F:antiporter activity"/>
    <property type="evidence" value="ECO:0007669"/>
    <property type="project" value="InterPro"/>
</dbReference>
<dbReference type="EMBL" id="CP047418">
    <property type="protein sequence ID" value="QLL78561.1"/>
    <property type="molecule type" value="Genomic_DNA"/>
</dbReference>